<keyword evidence="3 8" id="KW-0808">Transferase</keyword>
<dbReference type="PANTHER" id="PTHR18919">
    <property type="entry name" value="ACETYL-COA C-ACYLTRANSFERASE"/>
    <property type="match status" value="1"/>
</dbReference>
<dbReference type="InterPro" id="IPR020610">
    <property type="entry name" value="Thiolase_AS"/>
</dbReference>
<dbReference type="InterPro" id="IPR020613">
    <property type="entry name" value="Thiolase_CS"/>
</dbReference>
<evidence type="ECO:0000256" key="5">
    <source>
        <dbReference type="ARBA" id="ARBA00030755"/>
    </source>
</evidence>
<dbReference type="Proteomes" id="UP000516230">
    <property type="component" value="Chromosome"/>
</dbReference>
<dbReference type="InterPro" id="IPR016039">
    <property type="entry name" value="Thiolase-like"/>
</dbReference>
<dbReference type="InterPro" id="IPR020617">
    <property type="entry name" value="Thiolase_C"/>
</dbReference>
<dbReference type="FunFam" id="3.40.47.10:FF:000010">
    <property type="entry name" value="Acetyl-CoA acetyltransferase (Thiolase)"/>
    <property type="match status" value="1"/>
</dbReference>
<dbReference type="CDD" id="cd00751">
    <property type="entry name" value="thiolase"/>
    <property type="match status" value="1"/>
</dbReference>
<evidence type="ECO:0000313" key="11">
    <source>
        <dbReference type="EMBL" id="QNP61702.1"/>
    </source>
</evidence>
<feature type="active site" description="Proton acceptor" evidence="7">
    <location>
        <position position="351"/>
    </location>
</feature>
<dbReference type="PIRSF" id="PIRSF000429">
    <property type="entry name" value="Ac-CoA_Ac_transf"/>
    <property type="match status" value="1"/>
</dbReference>
<dbReference type="AlphaFoldDB" id="A0A7H0HMD6"/>
<evidence type="ECO:0000259" key="9">
    <source>
        <dbReference type="Pfam" id="PF00108"/>
    </source>
</evidence>
<dbReference type="PANTHER" id="PTHR18919:SF107">
    <property type="entry name" value="ACETYL-COA ACETYLTRANSFERASE, CYTOSOLIC"/>
    <property type="match status" value="1"/>
</dbReference>
<accession>A0A7H0HMD6</accession>
<dbReference type="NCBIfam" id="TIGR01930">
    <property type="entry name" value="AcCoA-C-Actrans"/>
    <property type="match status" value="1"/>
</dbReference>
<evidence type="ECO:0000259" key="10">
    <source>
        <dbReference type="Pfam" id="PF02803"/>
    </source>
</evidence>
<feature type="active site" description="Acyl-thioester intermediate" evidence="7">
    <location>
        <position position="92"/>
    </location>
</feature>
<gene>
    <name evidence="11" type="ORF">IAG43_01345</name>
</gene>
<dbReference type="Pfam" id="PF02803">
    <property type="entry name" value="Thiolase_C"/>
    <property type="match status" value="1"/>
</dbReference>
<evidence type="ECO:0000256" key="2">
    <source>
        <dbReference type="ARBA" id="ARBA00012705"/>
    </source>
</evidence>
<evidence type="ECO:0000256" key="3">
    <source>
        <dbReference type="ARBA" id="ARBA00022679"/>
    </source>
</evidence>
<dbReference type="PROSITE" id="PS00737">
    <property type="entry name" value="THIOLASE_2"/>
    <property type="match status" value="1"/>
</dbReference>
<comment type="similarity">
    <text evidence="1 8">Belongs to the thiolase-like superfamily. Thiolase family.</text>
</comment>
<dbReference type="EMBL" id="CP060825">
    <property type="protein sequence ID" value="QNP61702.1"/>
    <property type="molecule type" value="Genomic_DNA"/>
</dbReference>
<evidence type="ECO:0000313" key="12">
    <source>
        <dbReference type="Proteomes" id="UP000516230"/>
    </source>
</evidence>
<evidence type="ECO:0000256" key="6">
    <source>
        <dbReference type="ARBA" id="ARBA00040529"/>
    </source>
</evidence>
<feature type="domain" description="Thiolase C-terminal" evidence="10">
    <location>
        <begin position="272"/>
        <end position="394"/>
    </location>
</feature>
<reference evidence="11 12" key="1">
    <citation type="submission" date="2020-08" db="EMBL/GenBank/DDBJ databases">
        <title>A novel species.</title>
        <authorList>
            <person name="Gao J."/>
        </authorList>
    </citation>
    <scope>NUCLEOTIDE SEQUENCE [LARGE SCALE GENOMIC DNA]</scope>
    <source>
        <strain evidence="11 12">CRPJ-33</strain>
    </source>
</reference>
<dbReference type="Gene3D" id="3.40.47.10">
    <property type="match status" value="1"/>
</dbReference>
<sequence length="394" mass="40734">MSIRDVYIVDAVRTPIGKFGGALSSVRPDDLAAHVLRSLVDRTPDLDPSRIDDVVFGDANGAGEDNRDVARMAVLLAGLPVSVPGVTVNRLCGSGLEAVVQAARAIALGDASVAVAGGVESMSRAPWVMQKPERAFPAGHQQLHSTTLGWRMTNPRMPAEWTVQLGEGAELVADKHGIGREAQDAFALASHRKAADAWARGLYDGEVVPLPDVDLARDECIRDSTSMEALAKLKPSFRPQGTVTAGNASPLNDGAAALLLVDDEGLRATGREPLARVRASAVTGIEPQLFGLGPVEAVTKALARAGRSFADLTTFELNEAFAAQSLGCLAEWPELDPAVVNPRGGAIAIGHPLGASGARLAGSVAHQLAAAGSGTGLAALCIGVGQGLALVLER</sequence>
<dbReference type="GO" id="GO:0003985">
    <property type="term" value="F:acetyl-CoA C-acetyltransferase activity"/>
    <property type="evidence" value="ECO:0007669"/>
    <property type="project" value="UniProtKB-EC"/>
</dbReference>
<evidence type="ECO:0000256" key="7">
    <source>
        <dbReference type="PIRSR" id="PIRSR000429-1"/>
    </source>
</evidence>
<name>A0A7H0HMD6_9ACTN</name>
<feature type="domain" description="Thiolase N-terminal" evidence="9">
    <location>
        <begin position="6"/>
        <end position="262"/>
    </location>
</feature>
<organism evidence="11 12">
    <name type="scientific">Streptomyces genisteinicus</name>
    <dbReference type="NCBI Taxonomy" id="2768068"/>
    <lineage>
        <taxon>Bacteria</taxon>
        <taxon>Bacillati</taxon>
        <taxon>Actinomycetota</taxon>
        <taxon>Actinomycetes</taxon>
        <taxon>Kitasatosporales</taxon>
        <taxon>Streptomycetaceae</taxon>
        <taxon>Streptomyces</taxon>
    </lineage>
</organism>
<keyword evidence="12" id="KW-1185">Reference proteome</keyword>
<keyword evidence="4 8" id="KW-0012">Acyltransferase</keyword>
<dbReference type="PROSITE" id="PS00098">
    <property type="entry name" value="THIOLASE_1"/>
    <property type="match status" value="1"/>
</dbReference>
<dbReference type="RefSeq" id="WP_187738907.1">
    <property type="nucleotide sequence ID" value="NZ_CP060825.1"/>
</dbReference>
<evidence type="ECO:0000256" key="8">
    <source>
        <dbReference type="RuleBase" id="RU003557"/>
    </source>
</evidence>
<dbReference type="SUPFAM" id="SSF53901">
    <property type="entry name" value="Thiolase-like"/>
    <property type="match status" value="2"/>
</dbReference>
<dbReference type="KEGG" id="sgj:IAG43_01345"/>
<dbReference type="PROSITE" id="PS00099">
    <property type="entry name" value="THIOLASE_3"/>
    <property type="match status" value="1"/>
</dbReference>
<feature type="active site" description="Proton acceptor" evidence="7">
    <location>
        <position position="381"/>
    </location>
</feature>
<evidence type="ECO:0000256" key="4">
    <source>
        <dbReference type="ARBA" id="ARBA00023315"/>
    </source>
</evidence>
<protein>
    <recommendedName>
        <fullName evidence="6">Probable acetyl-CoA acetyltransferase</fullName>
        <ecNumber evidence="2">2.3.1.9</ecNumber>
    </recommendedName>
    <alternativeName>
        <fullName evidence="5">Acetoacetyl-CoA thiolase</fullName>
    </alternativeName>
</protein>
<dbReference type="InterPro" id="IPR020616">
    <property type="entry name" value="Thiolase_N"/>
</dbReference>
<proteinExistence type="inferred from homology"/>
<dbReference type="InterPro" id="IPR002155">
    <property type="entry name" value="Thiolase"/>
</dbReference>
<dbReference type="InterPro" id="IPR020615">
    <property type="entry name" value="Thiolase_acyl_enz_int_AS"/>
</dbReference>
<dbReference type="EC" id="2.3.1.9" evidence="2"/>
<evidence type="ECO:0000256" key="1">
    <source>
        <dbReference type="ARBA" id="ARBA00010982"/>
    </source>
</evidence>
<dbReference type="Pfam" id="PF00108">
    <property type="entry name" value="Thiolase_N"/>
    <property type="match status" value="1"/>
</dbReference>